<evidence type="ECO:0000313" key="2">
    <source>
        <dbReference type="EMBL" id="GID15015.1"/>
    </source>
</evidence>
<sequence length="106" mass="11655">MAHENEMQDFMRQAQEITAQMRAASEQMARHEVVGTAADGAVRVAMTPTGDVSSVRIESRAVDLDDLPRLERHVAQAVQNALDNVRGVAEQLMRPLTDGLSRLGEE</sequence>
<dbReference type="SUPFAM" id="SSF82607">
    <property type="entry name" value="YbaB-like"/>
    <property type="match status" value="1"/>
</dbReference>
<comment type="caution">
    <text evidence="2">The sequence shown here is derived from an EMBL/GenBank/DDBJ whole genome shotgun (WGS) entry which is preliminary data.</text>
</comment>
<dbReference type="GO" id="GO:0005829">
    <property type="term" value="C:cytosol"/>
    <property type="evidence" value="ECO:0007669"/>
    <property type="project" value="TreeGrafter"/>
</dbReference>
<dbReference type="PANTHER" id="PTHR33449">
    <property type="entry name" value="NUCLEOID-ASSOCIATED PROTEIN YBAB"/>
    <property type="match status" value="1"/>
</dbReference>
<dbReference type="PANTHER" id="PTHR33449:SF1">
    <property type="entry name" value="NUCLEOID-ASSOCIATED PROTEIN YBAB"/>
    <property type="match status" value="1"/>
</dbReference>
<dbReference type="GO" id="GO:0003677">
    <property type="term" value="F:DNA binding"/>
    <property type="evidence" value="ECO:0007669"/>
    <property type="project" value="UniProtKB-KW"/>
</dbReference>
<keyword evidence="3" id="KW-1185">Reference proteome</keyword>
<dbReference type="PIRSF" id="PIRSF004555">
    <property type="entry name" value="UCP004555"/>
    <property type="match status" value="1"/>
</dbReference>
<protein>
    <recommendedName>
        <fullName evidence="4">Nucleoid-associated protein</fullName>
    </recommendedName>
</protein>
<evidence type="ECO:0000256" key="1">
    <source>
        <dbReference type="ARBA" id="ARBA00023125"/>
    </source>
</evidence>
<dbReference type="Pfam" id="PF02575">
    <property type="entry name" value="YbaB_DNA_bd"/>
    <property type="match status" value="1"/>
</dbReference>
<proteinExistence type="predicted"/>
<gene>
    <name evidence="2" type="ORF">Aru02nite_59040</name>
</gene>
<dbReference type="NCBIfam" id="TIGR00103">
    <property type="entry name" value="DNA_YbaB_EbfC"/>
    <property type="match status" value="1"/>
</dbReference>
<dbReference type="AlphaFoldDB" id="A0A8J3J5A6"/>
<evidence type="ECO:0000313" key="3">
    <source>
        <dbReference type="Proteomes" id="UP000612808"/>
    </source>
</evidence>
<keyword evidence="1" id="KW-0238">DNA-binding</keyword>
<reference evidence="2" key="1">
    <citation type="submission" date="2021-01" db="EMBL/GenBank/DDBJ databases">
        <title>Whole genome shotgun sequence of Actinocatenispora rupis NBRC 107355.</title>
        <authorList>
            <person name="Komaki H."/>
            <person name="Tamura T."/>
        </authorList>
    </citation>
    <scope>NUCLEOTIDE SEQUENCE</scope>
    <source>
        <strain evidence="2">NBRC 107355</strain>
    </source>
</reference>
<name>A0A8J3J5A6_9ACTN</name>
<accession>A0A8J3J5A6</accession>
<dbReference type="Gene3D" id="3.30.1310.10">
    <property type="entry name" value="Nucleoid-associated protein YbaB-like domain"/>
    <property type="match status" value="1"/>
</dbReference>
<organism evidence="2 3">
    <name type="scientific">Actinocatenispora rupis</name>
    <dbReference type="NCBI Taxonomy" id="519421"/>
    <lineage>
        <taxon>Bacteria</taxon>
        <taxon>Bacillati</taxon>
        <taxon>Actinomycetota</taxon>
        <taxon>Actinomycetes</taxon>
        <taxon>Micromonosporales</taxon>
        <taxon>Micromonosporaceae</taxon>
        <taxon>Actinocatenispora</taxon>
    </lineage>
</organism>
<dbReference type="InterPro" id="IPR004401">
    <property type="entry name" value="YbaB/EbfC"/>
</dbReference>
<evidence type="ECO:0008006" key="4">
    <source>
        <dbReference type="Google" id="ProtNLM"/>
    </source>
</evidence>
<dbReference type="Proteomes" id="UP000612808">
    <property type="component" value="Unassembled WGS sequence"/>
</dbReference>
<dbReference type="EMBL" id="BOMB01000036">
    <property type="protein sequence ID" value="GID15015.1"/>
    <property type="molecule type" value="Genomic_DNA"/>
</dbReference>
<dbReference type="InterPro" id="IPR036894">
    <property type="entry name" value="YbaB-like_sf"/>
</dbReference>